<feature type="domain" description="Metallo-beta-lactamase" evidence="5">
    <location>
        <begin position="61"/>
        <end position="267"/>
    </location>
</feature>
<keyword evidence="3" id="KW-0378">Hydrolase</keyword>
<protein>
    <submittedName>
        <fullName evidence="6">MBL fold metallo-hydrolase</fullName>
    </submittedName>
</protein>
<dbReference type="RefSeq" id="WP_211853492.1">
    <property type="nucleotide sequence ID" value="NZ_JAAGBB010000018.1"/>
</dbReference>
<evidence type="ECO:0000259" key="5">
    <source>
        <dbReference type="SMART" id="SM00849"/>
    </source>
</evidence>
<evidence type="ECO:0000256" key="1">
    <source>
        <dbReference type="ARBA" id="ARBA00007749"/>
    </source>
</evidence>
<dbReference type="Proteomes" id="UP001196870">
    <property type="component" value="Unassembled WGS sequence"/>
</dbReference>
<dbReference type="SMART" id="SM00849">
    <property type="entry name" value="Lactamase_B"/>
    <property type="match status" value="1"/>
</dbReference>
<dbReference type="SUPFAM" id="SSF56281">
    <property type="entry name" value="Metallo-hydrolase/oxidoreductase"/>
    <property type="match status" value="1"/>
</dbReference>
<evidence type="ECO:0000256" key="2">
    <source>
        <dbReference type="ARBA" id="ARBA00022723"/>
    </source>
</evidence>
<organism evidence="6 7">
    <name type="scientific">Plastoroseomonas hellenica</name>
    <dbReference type="NCBI Taxonomy" id="2687306"/>
    <lineage>
        <taxon>Bacteria</taxon>
        <taxon>Pseudomonadati</taxon>
        <taxon>Pseudomonadota</taxon>
        <taxon>Alphaproteobacteria</taxon>
        <taxon>Acetobacterales</taxon>
        <taxon>Acetobacteraceae</taxon>
        <taxon>Plastoroseomonas</taxon>
    </lineage>
</organism>
<accession>A0ABS5EZV2</accession>
<dbReference type="CDD" id="cd07720">
    <property type="entry name" value="OPHC2-like_MBL-fold"/>
    <property type="match status" value="1"/>
</dbReference>
<dbReference type="PANTHER" id="PTHR42978:SF6">
    <property type="entry name" value="QUORUM-QUENCHING LACTONASE YTNP-RELATED"/>
    <property type="match status" value="1"/>
</dbReference>
<sequence length="294" mass="31700">MTTLPDCQVPGLHHYKLGDILVTAVSDGFLRGSMTVLQNITEADSSAMLRAAFRPAPRHTSLNCFLIRSGGRTALIDTGAGAHMQASAGKLQQNLAAAEVAPEAIDTVLLTHMHPDHSNGLADAKGSAFFPAAELAMHEAEYAYWCEDTGAEAAVTASNRGVPYFAMARSQAAPYRDRLKLFRGGEVFPGVTALHFPGHTPGHSGFLVTSGSESLLIWGDIVHVPEVQVPRPEVTMQYDVDPAQAEATRRRVFDMVATDGQHIAGMHLHFPGTAHLAREGGGYRLHPDAWRFEI</sequence>
<dbReference type="InterPro" id="IPR036866">
    <property type="entry name" value="RibonucZ/Hydroxyglut_hydro"/>
</dbReference>
<keyword evidence="7" id="KW-1185">Reference proteome</keyword>
<evidence type="ECO:0000313" key="6">
    <source>
        <dbReference type="EMBL" id="MBR0665819.1"/>
    </source>
</evidence>
<keyword evidence="2" id="KW-0479">Metal-binding</keyword>
<dbReference type="InterPro" id="IPR001279">
    <property type="entry name" value="Metallo-B-lactamas"/>
</dbReference>
<comment type="similarity">
    <text evidence="1">Belongs to the metallo-beta-lactamase superfamily.</text>
</comment>
<evidence type="ECO:0000256" key="4">
    <source>
        <dbReference type="ARBA" id="ARBA00022833"/>
    </source>
</evidence>
<dbReference type="PANTHER" id="PTHR42978">
    <property type="entry name" value="QUORUM-QUENCHING LACTONASE YTNP-RELATED-RELATED"/>
    <property type="match status" value="1"/>
</dbReference>
<dbReference type="Gene3D" id="3.60.15.10">
    <property type="entry name" value="Ribonuclease Z/Hydroxyacylglutathione hydrolase-like"/>
    <property type="match status" value="1"/>
</dbReference>
<evidence type="ECO:0000313" key="7">
    <source>
        <dbReference type="Proteomes" id="UP001196870"/>
    </source>
</evidence>
<keyword evidence="4" id="KW-0862">Zinc</keyword>
<comment type="caution">
    <text evidence="6">The sequence shown here is derived from an EMBL/GenBank/DDBJ whole genome shotgun (WGS) entry which is preliminary data.</text>
</comment>
<gene>
    <name evidence="6" type="ORF">GXW71_15780</name>
</gene>
<dbReference type="EMBL" id="JAAGBB010000018">
    <property type="protein sequence ID" value="MBR0665819.1"/>
    <property type="molecule type" value="Genomic_DNA"/>
</dbReference>
<dbReference type="InterPro" id="IPR051013">
    <property type="entry name" value="MBL_superfamily_lactonases"/>
</dbReference>
<dbReference type="Pfam" id="PF00753">
    <property type="entry name" value="Lactamase_B"/>
    <property type="match status" value="1"/>
</dbReference>
<proteinExistence type="inferred from homology"/>
<name>A0ABS5EZV2_9PROT</name>
<evidence type="ECO:0000256" key="3">
    <source>
        <dbReference type="ARBA" id="ARBA00022801"/>
    </source>
</evidence>
<reference evidence="7" key="1">
    <citation type="journal article" date="2021" name="Syst. Appl. Microbiol.">
        <title>Roseomonas hellenica sp. nov., isolated from roots of wild-growing Alkanna tinctoria.</title>
        <authorList>
            <person name="Rat A."/>
            <person name="Naranjo H.D."/>
            <person name="Lebbe L."/>
            <person name="Cnockaert M."/>
            <person name="Krigas N."/>
            <person name="Grigoriadou K."/>
            <person name="Maloupa E."/>
            <person name="Willems A."/>
        </authorList>
    </citation>
    <scope>NUCLEOTIDE SEQUENCE [LARGE SCALE GENOMIC DNA]</scope>
    <source>
        <strain evidence="7">LMG 31523</strain>
    </source>
</reference>